<evidence type="ECO:0000256" key="1">
    <source>
        <dbReference type="SAM" id="SignalP"/>
    </source>
</evidence>
<gene>
    <name evidence="2" type="ORF">BT93_L4610</name>
</gene>
<name>A0A8T0CXI4_CORYI</name>
<dbReference type="Proteomes" id="UP000806378">
    <property type="component" value="Unassembled WGS sequence"/>
</dbReference>
<dbReference type="Gramene" id="rna-gnl|WGS:JABURB|Cocit.L4610.1">
    <property type="protein sequence ID" value="cds-KAF7852317.1"/>
    <property type="gene ID" value="gene-BT93_L4610"/>
</dbReference>
<keyword evidence="1" id="KW-0732">Signal</keyword>
<evidence type="ECO:0000313" key="3">
    <source>
        <dbReference type="Proteomes" id="UP000806378"/>
    </source>
</evidence>
<dbReference type="EMBL" id="MU089517">
    <property type="protein sequence ID" value="KAF7852317.1"/>
    <property type="molecule type" value="Genomic_DNA"/>
</dbReference>
<reference evidence="2" key="1">
    <citation type="submission" date="2020-05" db="EMBL/GenBank/DDBJ databases">
        <title>WGS assembly of Corymbia citriodora subspecies variegata.</title>
        <authorList>
            <person name="Barry K."/>
            <person name="Hundley H."/>
            <person name="Shu S."/>
            <person name="Jenkins J."/>
            <person name="Grimwood J."/>
            <person name="Baten A."/>
        </authorList>
    </citation>
    <scope>NUCLEOTIDE SEQUENCE</scope>
    <source>
        <strain evidence="2">CV2-018</strain>
    </source>
</reference>
<accession>A0A8T0CXI4</accession>
<proteinExistence type="predicted"/>
<feature type="chain" id="PRO_5035799078" description="Secreted protein" evidence="1">
    <location>
        <begin position="24"/>
        <end position="63"/>
    </location>
</feature>
<feature type="signal peptide" evidence="1">
    <location>
        <begin position="1"/>
        <end position="23"/>
    </location>
</feature>
<organism evidence="2 3">
    <name type="scientific">Corymbia citriodora subsp. variegata</name>
    <dbReference type="NCBI Taxonomy" id="360336"/>
    <lineage>
        <taxon>Eukaryota</taxon>
        <taxon>Viridiplantae</taxon>
        <taxon>Streptophyta</taxon>
        <taxon>Embryophyta</taxon>
        <taxon>Tracheophyta</taxon>
        <taxon>Spermatophyta</taxon>
        <taxon>Magnoliopsida</taxon>
        <taxon>eudicotyledons</taxon>
        <taxon>Gunneridae</taxon>
        <taxon>Pentapetalae</taxon>
        <taxon>rosids</taxon>
        <taxon>malvids</taxon>
        <taxon>Myrtales</taxon>
        <taxon>Myrtaceae</taxon>
        <taxon>Myrtoideae</taxon>
        <taxon>Eucalypteae</taxon>
        <taxon>Corymbia</taxon>
    </lineage>
</organism>
<dbReference type="AlphaFoldDB" id="A0A8T0CXI4"/>
<sequence length="63" mass="6837">MLSCSSQSFWVTIFISLTTVNDSTHGLGPFCGTPPGHWPGSTAAGLLNVWLFRLQVSHRASFN</sequence>
<protein>
    <recommendedName>
        <fullName evidence="4">Secreted protein</fullName>
    </recommendedName>
</protein>
<evidence type="ECO:0000313" key="2">
    <source>
        <dbReference type="EMBL" id="KAF7852317.1"/>
    </source>
</evidence>
<keyword evidence="3" id="KW-1185">Reference proteome</keyword>
<comment type="caution">
    <text evidence="2">The sequence shown here is derived from an EMBL/GenBank/DDBJ whole genome shotgun (WGS) entry which is preliminary data.</text>
</comment>
<evidence type="ECO:0008006" key="4">
    <source>
        <dbReference type="Google" id="ProtNLM"/>
    </source>
</evidence>